<dbReference type="PIRSF" id="PIRSF000077">
    <property type="entry name" value="Thioredoxin"/>
    <property type="match status" value="1"/>
</dbReference>
<keyword evidence="5 10" id="KW-1015">Disulfide bond</keyword>
<gene>
    <name evidence="12" type="primary">trxA</name>
    <name evidence="12" type="ORF">DXD17_07795</name>
</gene>
<dbReference type="InterPro" id="IPR036249">
    <property type="entry name" value="Thioredoxin-like_sf"/>
</dbReference>
<evidence type="ECO:0000259" key="11">
    <source>
        <dbReference type="PROSITE" id="PS51352"/>
    </source>
</evidence>
<dbReference type="GO" id="GO:0005829">
    <property type="term" value="C:cytosol"/>
    <property type="evidence" value="ECO:0007669"/>
    <property type="project" value="TreeGrafter"/>
</dbReference>
<dbReference type="InterPro" id="IPR017937">
    <property type="entry name" value="Thioredoxin_CS"/>
</dbReference>
<dbReference type="NCBIfam" id="TIGR01068">
    <property type="entry name" value="thioredoxin"/>
    <property type="match status" value="1"/>
</dbReference>
<evidence type="ECO:0000256" key="3">
    <source>
        <dbReference type="ARBA" id="ARBA00022448"/>
    </source>
</evidence>
<keyword evidence="4" id="KW-0249">Electron transport</keyword>
<dbReference type="Gene3D" id="3.40.30.10">
    <property type="entry name" value="Glutaredoxin"/>
    <property type="match status" value="1"/>
</dbReference>
<dbReference type="RefSeq" id="WP_117688166.1">
    <property type="nucleotide sequence ID" value="NZ_QSQN01000018.1"/>
</dbReference>
<feature type="domain" description="Thioredoxin" evidence="11">
    <location>
        <begin position="1"/>
        <end position="102"/>
    </location>
</feature>
<dbReference type="PROSITE" id="PS51352">
    <property type="entry name" value="THIOREDOXIN_2"/>
    <property type="match status" value="1"/>
</dbReference>
<accession>A0A3E4LQN6</accession>
<dbReference type="GO" id="GO:0015035">
    <property type="term" value="F:protein-disulfide reductase activity"/>
    <property type="evidence" value="ECO:0007669"/>
    <property type="project" value="UniProtKB-UniRule"/>
</dbReference>
<dbReference type="PANTHER" id="PTHR45663">
    <property type="entry name" value="GEO12009P1"/>
    <property type="match status" value="1"/>
</dbReference>
<evidence type="ECO:0000313" key="13">
    <source>
        <dbReference type="Proteomes" id="UP000260793"/>
    </source>
</evidence>
<organism evidence="12 13">
    <name type="scientific">[Ruminococcus] lactaris</name>
    <dbReference type="NCBI Taxonomy" id="46228"/>
    <lineage>
        <taxon>Bacteria</taxon>
        <taxon>Bacillati</taxon>
        <taxon>Bacillota</taxon>
        <taxon>Clostridia</taxon>
        <taxon>Lachnospirales</taxon>
        <taxon>Lachnospiraceae</taxon>
        <taxon>Mediterraneibacter</taxon>
    </lineage>
</organism>
<evidence type="ECO:0000256" key="1">
    <source>
        <dbReference type="ARBA" id="ARBA00008987"/>
    </source>
</evidence>
<evidence type="ECO:0000256" key="10">
    <source>
        <dbReference type="PIRSR" id="PIRSR000077-4"/>
    </source>
</evidence>
<evidence type="ECO:0000256" key="8">
    <source>
        <dbReference type="PIRNR" id="PIRNR000077"/>
    </source>
</evidence>
<dbReference type="Proteomes" id="UP000260793">
    <property type="component" value="Unassembled WGS sequence"/>
</dbReference>
<reference evidence="12 13" key="1">
    <citation type="submission" date="2018-08" db="EMBL/GenBank/DDBJ databases">
        <title>A genome reference for cultivated species of the human gut microbiota.</title>
        <authorList>
            <person name="Zou Y."/>
            <person name="Xue W."/>
            <person name="Luo G."/>
        </authorList>
    </citation>
    <scope>NUCLEOTIDE SEQUENCE [LARGE SCALE GENOMIC DNA]</scope>
    <source>
        <strain evidence="12 13">TF11-7</strain>
    </source>
</reference>
<dbReference type="AlphaFoldDB" id="A0A3E4LQN6"/>
<dbReference type="InterPro" id="IPR005746">
    <property type="entry name" value="Thioredoxin"/>
</dbReference>
<comment type="caution">
    <text evidence="12">The sequence shown here is derived from an EMBL/GenBank/DDBJ whole genome shotgun (WGS) entry which is preliminary data.</text>
</comment>
<dbReference type="PRINTS" id="PR00421">
    <property type="entry name" value="THIOREDOXIN"/>
</dbReference>
<dbReference type="PANTHER" id="PTHR45663:SF11">
    <property type="entry name" value="GEO12009P1"/>
    <property type="match status" value="1"/>
</dbReference>
<protein>
    <recommendedName>
        <fullName evidence="2 7">Thioredoxin</fullName>
    </recommendedName>
</protein>
<keyword evidence="3" id="KW-0813">Transport</keyword>
<evidence type="ECO:0000256" key="7">
    <source>
        <dbReference type="NCBIfam" id="TIGR01068"/>
    </source>
</evidence>
<dbReference type="SUPFAM" id="SSF52833">
    <property type="entry name" value="Thioredoxin-like"/>
    <property type="match status" value="1"/>
</dbReference>
<evidence type="ECO:0000256" key="5">
    <source>
        <dbReference type="ARBA" id="ARBA00023157"/>
    </source>
</evidence>
<dbReference type="EMBL" id="QSQN01000018">
    <property type="protein sequence ID" value="RGK39626.1"/>
    <property type="molecule type" value="Genomic_DNA"/>
</dbReference>
<feature type="site" description="Contributes to redox potential value" evidence="9">
    <location>
        <position position="33"/>
    </location>
</feature>
<dbReference type="FunFam" id="3.40.30.10:FF:000001">
    <property type="entry name" value="Thioredoxin"/>
    <property type="match status" value="1"/>
</dbReference>
<proteinExistence type="inferred from homology"/>
<evidence type="ECO:0000256" key="9">
    <source>
        <dbReference type="PIRSR" id="PIRSR000077-1"/>
    </source>
</evidence>
<feature type="site" description="Contributes to redox potential value" evidence="9">
    <location>
        <position position="32"/>
    </location>
</feature>
<dbReference type="Pfam" id="PF00085">
    <property type="entry name" value="Thioredoxin"/>
    <property type="match status" value="1"/>
</dbReference>
<evidence type="ECO:0000256" key="2">
    <source>
        <dbReference type="ARBA" id="ARBA00020570"/>
    </source>
</evidence>
<feature type="active site" description="Nucleophile" evidence="9">
    <location>
        <position position="34"/>
    </location>
</feature>
<dbReference type="CDD" id="cd02947">
    <property type="entry name" value="TRX_family"/>
    <property type="match status" value="1"/>
</dbReference>
<sequence>MSVVKLTVENFEQEVLQAEKPVLVDFYADWCGPCKMMSPIVDEIAEEESEIKVCNINIDQAMEIAQKYRVMSIPTFIAFENGEEAGRQIGAVSKGELLSLIK</sequence>
<keyword evidence="6 10" id="KW-0676">Redox-active center</keyword>
<dbReference type="GO" id="GO:0045454">
    <property type="term" value="P:cell redox homeostasis"/>
    <property type="evidence" value="ECO:0007669"/>
    <property type="project" value="TreeGrafter"/>
</dbReference>
<dbReference type="PROSITE" id="PS00194">
    <property type="entry name" value="THIOREDOXIN_1"/>
    <property type="match status" value="1"/>
</dbReference>
<feature type="active site" description="Nucleophile" evidence="9">
    <location>
        <position position="31"/>
    </location>
</feature>
<evidence type="ECO:0000313" key="12">
    <source>
        <dbReference type="EMBL" id="RGK39626.1"/>
    </source>
</evidence>
<evidence type="ECO:0000256" key="6">
    <source>
        <dbReference type="ARBA" id="ARBA00023284"/>
    </source>
</evidence>
<comment type="similarity">
    <text evidence="1 8">Belongs to the thioredoxin family.</text>
</comment>
<feature type="disulfide bond" description="Redox-active" evidence="10">
    <location>
        <begin position="31"/>
        <end position="34"/>
    </location>
</feature>
<dbReference type="InterPro" id="IPR013766">
    <property type="entry name" value="Thioredoxin_domain"/>
</dbReference>
<evidence type="ECO:0000256" key="4">
    <source>
        <dbReference type="ARBA" id="ARBA00022982"/>
    </source>
</evidence>
<name>A0A3E4LQN6_9FIRM</name>
<feature type="site" description="Deprotonates C-terminal active site Cys" evidence="9">
    <location>
        <position position="25"/>
    </location>
</feature>